<feature type="transmembrane region" description="Helical" evidence="3">
    <location>
        <begin position="734"/>
        <end position="755"/>
    </location>
</feature>
<dbReference type="SMART" id="SM00164">
    <property type="entry name" value="TBC"/>
    <property type="match status" value="1"/>
</dbReference>
<keyword evidence="3" id="KW-1133">Transmembrane helix</keyword>
<feature type="domain" description="Rab-GAP TBC" evidence="4">
    <location>
        <begin position="416"/>
        <end position="762"/>
    </location>
</feature>
<feature type="compositionally biased region" description="Low complexity" evidence="2">
    <location>
        <begin position="527"/>
        <end position="551"/>
    </location>
</feature>
<dbReference type="RefSeq" id="XP_028536090.1">
    <property type="nucleotide sequence ID" value="XM_028678999.1"/>
</dbReference>
<keyword evidence="3" id="KW-0812">Transmembrane</keyword>
<reference evidence="5 6" key="1">
    <citation type="submission" date="2015-04" db="EMBL/GenBank/DDBJ databases">
        <authorList>
            <consortium name="Pathogen Informatics"/>
        </authorList>
    </citation>
    <scope>NUCLEOTIDE SEQUENCE [LARGE SCALE GENOMIC DNA]</scope>
    <source>
        <strain evidence="5 6">SGS1</strain>
    </source>
</reference>
<dbReference type="PANTHER" id="PTHR47219:SF9">
    <property type="entry name" value="GTPASE ACTIVATING PROTEIN AND CENTROSOME-ASSOCIATED, ISOFORM B"/>
    <property type="match status" value="1"/>
</dbReference>
<gene>
    <name evidence="5" type="ORF">PRELSG_1345800</name>
</gene>
<dbReference type="Gene3D" id="1.10.472.80">
    <property type="entry name" value="Ypt/Rab-GAP domain of gyp1p, domain 3"/>
    <property type="match status" value="1"/>
</dbReference>
<protein>
    <submittedName>
        <fullName evidence="5">GTPase-activating protein, putative</fullName>
    </submittedName>
</protein>
<dbReference type="GO" id="GO:0005096">
    <property type="term" value="F:GTPase activator activity"/>
    <property type="evidence" value="ECO:0007669"/>
    <property type="project" value="TreeGrafter"/>
</dbReference>
<dbReference type="Gene3D" id="1.10.8.270">
    <property type="entry name" value="putative rabgap domain of human tbc1 domain family member 14 like domains"/>
    <property type="match status" value="1"/>
</dbReference>
<dbReference type="InterPro" id="IPR035969">
    <property type="entry name" value="Rab-GAP_TBC_sf"/>
</dbReference>
<dbReference type="KEGG" id="prel:PRELSG_1345800"/>
<dbReference type="PROSITE" id="PS50086">
    <property type="entry name" value="TBC_RABGAP"/>
    <property type="match status" value="1"/>
</dbReference>
<evidence type="ECO:0000256" key="2">
    <source>
        <dbReference type="SAM" id="MobiDB-lite"/>
    </source>
</evidence>
<keyword evidence="6" id="KW-1185">Reference proteome</keyword>
<evidence type="ECO:0000259" key="4">
    <source>
        <dbReference type="PROSITE" id="PS50086"/>
    </source>
</evidence>
<evidence type="ECO:0000313" key="6">
    <source>
        <dbReference type="Proteomes" id="UP000220158"/>
    </source>
</evidence>
<feature type="compositionally biased region" description="Low complexity" evidence="2">
    <location>
        <begin position="560"/>
        <end position="580"/>
    </location>
</feature>
<dbReference type="GO" id="GO:0031267">
    <property type="term" value="F:small GTPase binding"/>
    <property type="evidence" value="ECO:0007669"/>
    <property type="project" value="TreeGrafter"/>
</dbReference>
<dbReference type="AlphaFoldDB" id="A0A1J1HDS8"/>
<name>A0A1J1HDS8_PLARL</name>
<dbReference type="EMBL" id="LN835308">
    <property type="protein sequence ID" value="CRH04084.1"/>
    <property type="molecule type" value="Genomic_DNA"/>
</dbReference>
<sequence>MDLNDKKEYKANANENEDISKENGKIPFNYKNDTLHKELGDVRRFSGGNLFNNDKIQSDELLYKNIKPNLEQKFQCSVLDENKEKNSLSDIMKSRNYDCTKSNSLSDVIKKNIISDDQKDTYFSDDLKSKKSLFYAVEKKKEISLNKIYSENNLSQNNLIKNGFREYFVNKENIKSSNIVPGNVYEYNHNVIYHELYVELLHVNKNLQNEIKTLKKIIEMQKILIKSKEIIVDNIDEKKKINNKKYVNNNYFLNFFNKKKKKNKDFPMHKEQSEKCLNKNLFLECEKIYNDEDNFKTNLDKINEKMENKKNKYIKLPLSENEHSEYSNKNSPTNVDNLFLNKKEELDKYKRESNISSEIDEKYLKYESENKKEEESDNNCKNQEISTLIYWYEEILPMIKNEKKKKLLISLMIDNCMPKKIKECFWEMSISNRLKLTEYFVQILIKNTTFMQSYVYTNNRQYHNHVSRYFKSLSILRNNNLNLNIEDTELSLNCNTEKNTKVFIDDKNNSLIYENNNNNIEIEDENSNNNNINNRGNNKIEINSYESNTDDNNNEKNNIKNDNNNNNNNENNNNRNNNKDISNSNIRLFQSLSVEKFFYQILIDLDRTTYIIKKNQEYFKKYNITIYNFILTVNLSDMKKKLNTLLQMYVLFKPELGYVQGMSYIALVFLLYCDLETAFVHFANFMDKKDIYNLYSFNKEEIKVYIYTIREILLKRNIEIYKEIIKHYNIDNIFIQWIFTIFFICLPFHIFIRLFDIYTLYDKIIYEIIICIFTYLDKFCHFENVDVVVKNLSTFSFNINIQEDRFWDLLKTIKIKKSKILYYRKKYFDKINNEKL</sequence>
<dbReference type="InterPro" id="IPR050302">
    <property type="entry name" value="Rab_GAP_TBC_domain"/>
</dbReference>
<evidence type="ECO:0000313" key="5">
    <source>
        <dbReference type="EMBL" id="CRH04084.1"/>
    </source>
</evidence>
<dbReference type="Pfam" id="PF00566">
    <property type="entry name" value="RabGAP-TBC"/>
    <property type="match status" value="1"/>
</dbReference>
<organism evidence="5 6">
    <name type="scientific">Plasmodium relictum</name>
    <dbReference type="NCBI Taxonomy" id="85471"/>
    <lineage>
        <taxon>Eukaryota</taxon>
        <taxon>Sar</taxon>
        <taxon>Alveolata</taxon>
        <taxon>Apicomplexa</taxon>
        <taxon>Aconoidasida</taxon>
        <taxon>Haemosporida</taxon>
        <taxon>Plasmodiidae</taxon>
        <taxon>Plasmodium</taxon>
        <taxon>Plasmodium (Haemamoeba)</taxon>
    </lineage>
</organism>
<feature type="coiled-coil region" evidence="1">
    <location>
        <begin position="197"/>
        <end position="224"/>
    </location>
</feature>
<dbReference type="InterPro" id="IPR000195">
    <property type="entry name" value="Rab-GAP-TBC_dom"/>
</dbReference>
<proteinExistence type="predicted"/>
<evidence type="ECO:0000256" key="1">
    <source>
        <dbReference type="SAM" id="Coils"/>
    </source>
</evidence>
<keyword evidence="3" id="KW-0472">Membrane</keyword>
<feature type="region of interest" description="Disordered" evidence="2">
    <location>
        <begin position="521"/>
        <end position="580"/>
    </location>
</feature>
<dbReference type="OrthoDB" id="18431at2759"/>
<keyword evidence="1" id="KW-0175">Coiled coil</keyword>
<dbReference type="PANTHER" id="PTHR47219">
    <property type="entry name" value="RAB GTPASE-ACTIVATING PROTEIN 1-LIKE"/>
    <property type="match status" value="1"/>
</dbReference>
<evidence type="ECO:0000256" key="3">
    <source>
        <dbReference type="SAM" id="Phobius"/>
    </source>
</evidence>
<dbReference type="SUPFAM" id="SSF47923">
    <property type="entry name" value="Ypt/Rab-GAP domain of gyp1p"/>
    <property type="match status" value="1"/>
</dbReference>
<accession>A0A1J1HDS8</accession>
<dbReference type="Proteomes" id="UP000220158">
    <property type="component" value="Chromosome 13"/>
</dbReference>
<dbReference type="GeneID" id="39738392"/>
<dbReference type="VEuPathDB" id="PlasmoDB:PRELSG_1345800"/>